<name>A0ABU8XTC5_9PROT</name>
<evidence type="ECO:0000313" key="7">
    <source>
        <dbReference type="EMBL" id="MEK0084448.1"/>
    </source>
</evidence>
<sequence length="118" mass="13281">MIKLLRLLLALVGVIVIVVLAVDNRAPVQVAFWPLPFDIEVPLYGVLLFGLILGALLGGVAMWLSSLSDRREVRALRRRVRAVEYQEKLQRERKEQEILEQARRKTQAIAIAAPRSAA</sequence>
<keyword evidence="4 5" id="KW-0472">Membrane</keyword>
<keyword evidence="8" id="KW-1185">Reference proteome</keyword>
<evidence type="ECO:0000256" key="5">
    <source>
        <dbReference type="SAM" id="Phobius"/>
    </source>
</evidence>
<dbReference type="Pfam" id="PF06305">
    <property type="entry name" value="LapA_dom"/>
    <property type="match status" value="1"/>
</dbReference>
<dbReference type="EMBL" id="JBBLZC010000015">
    <property type="protein sequence ID" value="MEK0084448.1"/>
    <property type="molecule type" value="Genomic_DNA"/>
</dbReference>
<evidence type="ECO:0000313" key="8">
    <source>
        <dbReference type="Proteomes" id="UP001375743"/>
    </source>
</evidence>
<evidence type="ECO:0000256" key="3">
    <source>
        <dbReference type="ARBA" id="ARBA00022989"/>
    </source>
</evidence>
<dbReference type="InterPro" id="IPR010445">
    <property type="entry name" value="LapA_dom"/>
</dbReference>
<dbReference type="Proteomes" id="UP001375743">
    <property type="component" value="Unassembled WGS sequence"/>
</dbReference>
<protein>
    <submittedName>
        <fullName evidence="7">Lipopolysaccharide assembly protein LapA domain-containing protein</fullName>
    </submittedName>
</protein>
<accession>A0ABU8XTC5</accession>
<dbReference type="RefSeq" id="WP_418160300.1">
    <property type="nucleotide sequence ID" value="NZ_JBBLZC010000015.1"/>
</dbReference>
<evidence type="ECO:0000259" key="6">
    <source>
        <dbReference type="Pfam" id="PF06305"/>
    </source>
</evidence>
<evidence type="ECO:0000256" key="4">
    <source>
        <dbReference type="ARBA" id="ARBA00023136"/>
    </source>
</evidence>
<keyword evidence="1" id="KW-1003">Cell membrane</keyword>
<keyword evidence="2 5" id="KW-0812">Transmembrane</keyword>
<reference evidence="7 8" key="1">
    <citation type="submission" date="2024-01" db="EMBL/GenBank/DDBJ databases">
        <title>Multi-omics insights into the function and evolution of sodium benzoate biodegradation pathways in Benzoatithermus flavus gen. nov., sp. nov. from hot spring.</title>
        <authorList>
            <person name="Hu C.-J."/>
            <person name="Li W.-J."/>
        </authorList>
    </citation>
    <scope>NUCLEOTIDE SEQUENCE [LARGE SCALE GENOMIC DNA]</scope>
    <source>
        <strain evidence="7 8">SYSU G07066</strain>
    </source>
</reference>
<keyword evidence="3 5" id="KW-1133">Transmembrane helix</keyword>
<dbReference type="PANTHER" id="PTHR41335:SF1">
    <property type="entry name" value="MEMBRANE PROTEIN"/>
    <property type="match status" value="1"/>
</dbReference>
<comment type="caution">
    <text evidence="7">The sequence shown here is derived from an EMBL/GenBank/DDBJ whole genome shotgun (WGS) entry which is preliminary data.</text>
</comment>
<organism evidence="7 8">
    <name type="scientific">Benzoatithermus flavus</name>
    <dbReference type="NCBI Taxonomy" id="3108223"/>
    <lineage>
        <taxon>Bacteria</taxon>
        <taxon>Pseudomonadati</taxon>
        <taxon>Pseudomonadota</taxon>
        <taxon>Alphaproteobacteria</taxon>
        <taxon>Geminicoccales</taxon>
        <taxon>Geminicoccaceae</taxon>
        <taxon>Benzoatithermus</taxon>
    </lineage>
</organism>
<gene>
    <name evidence="7" type="ORF">U1T56_14925</name>
</gene>
<evidence type="ECO:0000256" key="2">
    <source>
        <dbReference type="ARBA" id="ARBA00022692"/>
    </source>
</evidence>
<feature type="transmembrane region" description="Helical" evidence="5">
    <location>
        <begin position="45"/>
        <end position="64"/>
    </location>
</feature>
<proteinExistence type="predicted"/>
<feature type="domain" description="Lipopolysaccharide assembly protein A" evidence="6">
    <location>
        <begin position="24"/>
        <end position="85"/>
    </location>
</feature>
<dbReference type="PANTHER" id="PTHR41335">
    <property type="entry name" value="MEMBRANE PROTEIN-RELATED"/>
    <property type="match status" value="1"/>
</dbReference>
<evidence type="ECO:0000256" key="1">
    <source>
        <dbReference type="ARBA" id="ARBA00022475"/>
    </source>
</evidence>